<name>A0AAJ1X3F8_9ACTN</name>
<dbReference type="InterPro" id="IPR011008">
    <property type="entry name" value="Dimeric_a/b-barrel"/>
</dbReference>
<dbReference type="Proteomes" id="UP001239215">
    <property type="component" value="Unassembled WGS sequence"/>
</dbReference>
<dbReference type="GO" id="GO:0016491">
    <property type="term" value="F:oxidoreductase activity"/>
    <property type="evidence" value="ECO:0007669"/>
    <property type="project" value="InterPro"/>
</dbReference>
<accession>A0AAJ1X3F8</accession>
<gene>
    <name evidence="2" type="ORF">QE405_002938</name>
</gene>
<evidence type="ECO:0000259" key="1">
    <source>
        <dbReference type="Pfam" id="PF07110"/>
    </source>
</evidence>
<dbReference type="RefSeq" id="WP_307202099.1">
    <property type="nucleotide sequence ID" value="NZ_JAUTAN010000001.1"/>
</dbReference>
<dbReference type="NCBIfam" id="TIGR02118">
    <property type="entry name" value="EthD family reductase"/>
    <property type="match status" value="1"/>
</dbReference>
<comment type="caution">
    <text evidence="2">The sequence shown here is derived from an EMBL/GenBank/DDBJ whole genome shotgun (WGS) entry which is preliminary data.</text>
</comment>
<dbReference type="SUPFAM" id="SSF54909">
    <property type="entry name" value="Dimeric alpha+beta barrel"/>
    <property type="match status" value="1"/>
</dbReference>
<proteinExistence type="predicted"/>
<evidence type="ECO:0000313" key="3">
    <source>
        <dbReference type="Proteomes" id="UP001239215"/>
    </source>
</evidence>
<dbReference type="AlphaFoldDB" id="A0AAJ1X3F8"/>
<dbReference type="Gene3D" id="3.30.70.100">
    <property type="match status" value="1"/>
</dbReference>
<reference evidence="2" key="1">
    <citation type="submission" date="2023-07" db="EMBL/GenBank/DDBJ databases">
        <title>Functional and genomic diversity of the sorghum phyllosphere microbiome.</title>
        <authorList>
            <person name="Shade A."/>
        </authorList>
    </citation>
    <scope>NUCLEOTIDE SEQUENCE</scope>
    <source>
        <strain evidence="2">SORGH_AS_1067</strain>
    </source>
</reference>
<organism evidence="2 3">
    <name type="scientific">Nocardioides zeae</name>
    <dbReference type="NCBI Taxonomy" id="1457234"/>
    <lineage>
        <taxon>Bacteria</taxon>
        <taxon>Bacillati</taxon>
        <taxon>Actinomycetota</taxon>
        <taxon>Actinomycetes</taxon>
        <taxon>Propionibacteriales</taxon>
        <taxon>Nocardioidaceae</taxon>
        <taxon>Nocardioides</taxon>
    </lineage>
</organism>
<protein>
    <submittedName>
        <fullName evidence="2">Uncharacterized protein (TIGR02118 family)</fullName>
    </submittedName>
</protein>
<dbReference type="InterPro" id="IPR009799">
    <property type="entry name" value="EthD_dom"/>
</dbReference>
<feature type="domain" description="EthD" evidence="1">
    <location>
        <begin position="12"/>
        <end position="83"/>
    </location>
</feature>
<sequence length="111" mass="12575">MYNLVLMASKPDDWTHEQFIDWWRGEHAEVTYGLPGLRRWLHTDVQGAFEERSEGWDGVSILSFDDRAALEAALASDEWKAAVRHVGKMRGRRIAVMGEERTMVAAADATA</sequence>
<evidence type="ECO:0000313" key="2">
    <source>
        <dbReference type="EMBL" id="MDQ1105654.1"/>
    </source>
</evidence>
<dbReference type="Pfam" id="PF07110">
    <property type="entry name" value="EthD"/>
    <property type="match status" value="1"/>
</dbReference>
<dbReference type="EMBL" id="JAUTAN010000001">
    <property type="protein sequence ID" value="MDQ1105654.1"/>
    <property type="molecule type" value="Genomic_DNA"/>
</dbReference>